<evidence type="ECO:0000256" key="1">
    <source>
        <dbReference type="SAM" id="MobiDB-lite"/>
    </source>
</evidence>
<proteinExistence type="predicted"/>
<feature type="region of interest" description="Disordered" evidence="1">
    <location>
        <begin position="104"/>
        <end position="131"/>
    </location>
</feature>
<reference evidence="2 3" key="1">
    <citation type="submission" date="2015-09" db="EMBL/GenBank/DDBJ databases">
        <authorList>
            <consortium name="Pathogen Informatics"/>
        </authorList>
    </citation>
    <scope>NUCLEOTIDE SEQUENCE [LARGE SCALE GENOMIC DNA]</scope>
    <source>
        <strain evidence="2 3">2789STDY5608854</strain>
    </source>
</reference>
<protein>
    <submittedName>
        <fullName evidence="2">Uncharacterized protein</fullName>
    </submittedName>
</protein>
<dbReference type="AlphaFoldDB" id="A0A174BIM7"/>
<dbReference type="EMBL" id="CYZT01000032">
    <property type="protein sequence ID" value="CUN99466.1"/>
    <property type="molecule type" value="Genomic_DNA"/>
</dbReference>
<dbReference type="RefSeq" id="WP_021632913.1">
    <property type="nucleotide sequence ID" value="NZ_CAAKOI010000346.1"/>
</dbReference>
<dbReference type="Proteomes" id="UP000095746">
    <property type="component" value="Unassembled WGS sequence"/>
</dbReference>
<gene>
    <name evidence="2" type="ORF">ERS852411_00804</name>
</gene>
<accession>A0A174BIM7</accession>
<organism evidence="2 3">
    <name type="scientific">Flavonifractor plautii</name>
    <name type="common">Fusobacterium plautii</name>
    <dbReference type="NCBI Taxonomy" id="292800"/>
    <lineage>
        <taxon>Bacteria</taxon>
        <taxon>Bacillati</taxon>
        <taxon>Bacillota</taxon>
        <taxon>Clostridia</taxon>
        <taxon>Eubacteriales</taxon>
        <taxon>Oscillospiraceae</taxon>
        <taxon>Flavonifractor</taxon>
    </lineage>
</organism>
<evidence type="ECO:0000313" key="2">
    <source>
        <dbReference type="EMBL" id="CUN99466.1"/>
    </source>
</evidence>
<evidence type="ECO:0000313" key="3">
    <source>
        <dbReference type="Proteomes" id="UP000095746"/>
    </source>
</evidence>
<name>A0A174BIM7_FLAPL</name>
<sequence>MYKTDKQRAAEGRPSYYTAPELDAACAAYFEDCDANDRQPTKPGLLLHLGVTEKEWKVWEAGEPGYTRHPAICQKALLEMRDRLEQRKDTAAIFLLKQKPYGGYTDRPEPDSVGGIKIHVSFGKDKPNSTK</sequence>
<feature type="compositionally biased region" description="Basic and acidic residues" evidence="1">
    <location>
        <begin position="122"/>
        <end position="131"/>
    </location>
</feature>